<proteinExistence type="predicted"/>
<reference evidence="1" key="1">
    <citation type="submission" date="2019-02" db="EMBL/GenBank/DDBJ databases">
        <authorList>
            <person name="Gruber-Vodicka R. H."/>
            <person name="Seah K. B. B."/>
        </authorList>
    </citation>
    <scope>NUCLEOTIDE SEQUENCE</scope>
    <source>
        <strain evidence="1">BECK_BZ197</strain>
    </source>
</reference>
<name>A0A450X6E7_9GAMM</name>
<evidence type="ECO:0000313" key="1">
    <source>
        <dbReference type="EMBL" id="VFK24872.1"/>
    </source>
</evidence>
<dbReference type="EMBL" id="CAADFO010000010">
    <property type="protein sequence ID" value="VFK24872.1"/>
    <property type="molecule type" value="Genomic_DNA"/>
</dbReference>
<sequence length="45" mass="5245">MFRNGAFDYYLHQRGVLLKDACFFEKETDRIMEYARIAAVALPSS</sequence>
<dbReference type="AlphaFoldDB" id="A0A450X6E7"/>
<organism evidence="1">
    <name type="scientific">Candidatus Kentrum sp. MB</name>
    <dbReference type="NCBI Taxonomy" id="2138164"/>
    <lineage>
        <taxon>Bacteria</taxon>
        <taxon>Pseudomonadati</taxon>
        <taxon>Pseudomonadota</taxon>
        <taxon>Gammaproteobacteria</taxon>
        <taxon>Candidatus Kentrum</taxon>
    </lineage>
</organism>
<accession>A0A450X6E7</accession>
<gene>
    <name evidence="1" type="ORF">BECKMB1821G_GA0114241_101020</name>
</gene>
<protein>
    <submittedName>
        <fullName evidence="1">Uncharacterized protein</fullName>
    </submittedName>
</protein>